<organism evidence="1 2">
    <name type="scientific">Roseovarius lutimaris</name>
    <dbReference type="NCBI Taxonomy" id="1005928"/>
    <lineage>
        <taxon>Bacteria</taxon>
        <taxon>Pseudomonadati</taxon>
        <taxon>Pseudomonadota</taxon>
        <taxon>Alphaproteobacteria</taxon>
        <taxon>Rhodobacterales</taxon>
        <taxon>Roseobacteraceae</taxon>
        <taxon>Roseovarius</taxon>
    </lineage>
</organism>
<protein>
    <submittedName>
        <fullName evidence="1">Uncharacterized protein</fullName>
    </submittedName>
</protein>
<name>A0A1I5H0L9_9RHOB</name>
<dbReference type="AlphaFoldDB" id="A0A1I5H0L9"/>
<reference evidence="2" key="1">
    <citation type="submission" date="2016-10" db="EMBL/GenBank/DDBJ databases">
        <authorList>
            <person name="Varghese N."/>
            <person name="Submissions S."/>
        </authorList>
    </citation>
    <scope>NUCLEOTIDE SEQUENCE [LARGE SCALE GENOMIC DNA]</scope>
    <source>
        <strain evidence="2">DSM 28463</strain>
    </source>
</reference>
<proteinExistence type="predicted"/>
<evidence type="ECO:0000313" key="2">
    <source>
        <dbReference type="Proteomes" id="UP000198599"/>
    </source>
</evidence>
<evidence type="ECO:0000313" key="1">
    <source>
        <dbReference type="EMBL" id="SFO41747.1"/>
    </source>
</evidence>
<dbReference type="Proteomes" id="UP000198599">
    <property type="component" value="Unassembled WGS sequence"/>
</dbReference>
<accession>A0A1I5H0L9</accession>
<keyword evidence="2" id="KW-1185">Reference proteome</keyword>
<sequence>MAENIVPNDMREARAEQVEFFKCGSRVTFPMNDSPSFTFRHGGKGEYPGFFGIDFQINRQTARQDFGMVPRCLNTDITRRVSL</sequence>
<dbReference type="EMBL" id="FOVP01000047">
    <property type="protein sequence ID" value="SFO41747.1"/>
    <property type="molecule type" value="Genomic_DNA"/>
</dbReference>
<gene>
    <name evidence="1" type="ORF">SAMN04487859_1478</name>
</gene>